<dbReference type="InterPro" id="IPR000182">
    <property type="entry name" value="GNAT_dom"/>
</dbReference>
<evidence type="ECO:0000259" key="1">
    <source>
        <dbReference type="PROSITE" id="PS51186"/>
    </source>
</evidence>
<dbReference type="SUPFAM" id="SSF55729">
    <property type="entry name" value="Acyl-CoA N-acyltransferases (Nat)"/>
    <property type="match status" value="1"/>
</dbReference>
<reference evidence="2 3" key="1">
    <citation type="submission" date="2018-06" db="EMBL/GenBank/DDBJ databases">
        <title>Genomic Encyclopedia of Type Strains, Phase III (KMG-III): the genomes of soil and plant-associated and newly described type strains.</title>
        <authorList>
            <person name="Whitman W."/>
        </authorList>
    </citation>
    <scope>NUCLEOTIDE SEQUENCE [LARGE SCALE GENOMIC DNA]</scope>
    <source>
        <strain evidence="2 3">CECT 9025</strain>
    </source>
</reference>
<dbReference type="CDD" id="cd04301">
    <property type="entry name" value="NAT_SF"/>
    <property type="match status" value="1"/>
</dbReference>
<keyword evidence="2" id="KW-0808">Transferase</keyword>
<sequence>MTGSRLWPADRGDVPALRDFLQRHVLTSMFPLSNLDEFGLVVDIADHPRATRFWLEQGPEGLRGVLGLTVAGMAMPQMPGGDMGAAARALAGQEVFGITGESGQVAALAQALDAGTRPLRMNDDEPQYALDLANLVIPDGDSRLVPLDETQREVAIQWRAAYEQEVLGETAERAPGVAARGVAEWIAGGSHRVLLQDGEPVAMTGFNAALPDIVQIGGVYTPPALRGRGLARRAVALHLEEAREAGVRRATLFASSAAAARAYEAIGFRQVGRFTILLFAQPFVVPEAADG</sequence>
<dbReference type="Pfam" id="PF00583">
    <property type="entry name" value="Acetyltransf_1"/>
    <property type="match status" value="1"/>
</dbReference>
<feature type="domain" description="N-acetyltransferase" evidence="1">
    <location>
        <begin position="142"/>
        <end position="288"/>
    </location>
</feature>
<evidence type="ECO:0000313" key="2">
    <source>
        <dbReference type="EMBL" id="PYE84747.1"/>
    </source>
</evidence>
<dbReference type="GO" id="GO:0016747">
    <property type="term" value="F:acyltransferase activity, transferring groups other than amino-acyl groups"/>
    <property type="evidence" value="ECO:0007669"/>
    <property type="project" value="InterPro"/>
</dbReference>
<evidence type="ECO:0000313" key="3">
    <source>
        <dbReference type="Proteomes" id="UP000248311"/>
    </source>
</evidence>
<dbReference type="AlphaFoldDB" id="A0A318SY34"/>
<dbReference type="Proteomes" id="UP000248311">
    <property type="component" value="Unassembled WGS sequence"/>
</dbReference>
<gene>
    <name evidence="2" type="ORF">DFP88_102550</name>
</gene>
<proteinExistence type="predicted"/>
<dbReference type="RefSeq" id="WP_110813806.1">
    <property type="nucleotide sequence ID" value="NZ_QJTE01000002.1"/>
</dbReference>
<dbReference type="EMBL" id="QJTE01000002">
    <property type="protein sequence ID" value="PYE84747.1"/>
    <property type="molecule type" value="Genomic_DNA"/>
</dbReference>
<dbReference type="OrthoDB" id="7365268at2"/>
<organism evidence="2 3">
    <name type="scientific">Pseudoroseicyclus aestuarii</name>
    <dbReference type="NCBI Taxonomy" id="1795041"/>
    <lineage>
        <taxon>Bacteria</taxon>
        <taxon>Pseudomonadati</taxon>
        <taxon>Pseudomonadota</taxon>
        <taxon>Alphaproteobacteria</taxon>
        <taxon>Rhodobacterales</taxon>
        <taxon>Paracoccaceae</taxon>
        <taxon>Pseudoroseicyclus</taxon>
    </lineage>
</organism>
<keyword evidence="3" id="KW-1185">Reference proteome</keyword>
<dbReference type="InterPro" id="IPR016181">
    <property type="entry name" value="Acyl_CoA_acyltransferase"/>
</dbReference>
<accession>A0A318SY34</accession>
<dbReference type="PROSITE" id="PS51186">
    <property type="entry name" value="GNAT"/>
    <property type="match status" value="1"/>
</dbReference>
<dbReference type="Gene3D" id="3.40.630.30">
    <property type="match status" value="1"/>
</dbReference>
<protein>
    <submittedName>
        <fullName evidence="2">Acetyltransferase (GNAT) family protein</fullName>
    </submittedName>
</protein>
<name>A0A318SY34_9RHOB</name>
<comment type="caution">
    <text evidence="2">The sequence shown here is derived from an EMBL/GenBank/DDBJ whole genome shotgun (WGS) entry which is preliminary data.</text>
</comment>